<reference evidence="1 2" key="1">
    <citation type="journal article" date="2023" name="Nucleic Acids Res.">
        <title>The hologenome of Daphnia magna reveals possible DNA methylation and microbiome-mediated evolution of the host genome.</title>
        <authorList>
            <person name="Chaturvedi A."/>
            <person name="Li X."/>
            <person name="Dhandapani V."/>
            <person name="Marshall H."/>
            <person name="Kissane S."/>
            <person name="Cuenca-Cambronero M."/>
            <person name="Asole G."/>
            <person name="Calvet F."/>
            <person name="Ruiz-Romero M."/>
            <person name="Marangio P."/>
            <person name="Guigo R."/>
            <person name="Rago D."/>
            <person name="Mirbahai L."/>
            <person name="Eastwood N."/>
            <person name="Colbourne J.K."/>
            <person name="Zhou J."/>
            <person name="Mallon E."/>
            <person name="Orsini L."/>
        </authorList>
    </citation>
    <scope>NUCLEOTIDE SEQUENCE [LARGE SCALE GENOMIC DNA]</scope>
    <source>
        <strain evidence="1">LRV0_1</strain>
    </source>
</reference>
<name>A0ABR0ASK0_9CRUS</name>
<accession>A0ABR0ASK0</accession>
<keyword evidence="2" id="KW-1185">Reference proteome</keyword>
<evidence type="ECO:0000313" key="1">
    <source>
        <dbReference type="EMBL" id="KAK4028096.1"/>
    </source>
</evidence>
<comment type="caution">
    <text evidence="1">The sequence shown here is derived from an EMBL/GenBank/DDBJ whole genome shotgun (WGS) entry which is preliminary data.</text>
</comment>
<dbReference type="Proteomes" id="UP001234178">
    <property type="component" value="Unassembled WGS sequence"/>
</dbReference>
<organism evidence="1 2">
    <name type="scientific">Daphnia magna</name>
    <dbReference type="NCBI Taxonomy" id="35525"/>
    <lineage>
        <taxon>Eukaryota</taxon>
        <taxon>Metazoa</taxon>
        <taxon>Ecdysozoa</taxon>
        <taxon>Arthropoda</taxon>
        <taxon>Crustacea</taxon>
        <taxon>Branchiopoda</taxon>
        <taxon>Diplostraca</taxon>
        <taxon>Cladocera</taxon>
        <taxon>Anomopoda</taxon>
        <taxon>Daphniidae</taxon>
        <taxon>Daphnia</taxon>
    </lineage>
</organism>
<evidence type="ECO:0000313" key="2">
    <source>
        <dbReference type="Proteomes" id="UP001234178"/>
    </source>
</evidence>
<sequence>MAISGFEDWTNAVVKTVHSVELQIEAILKHCLGITQPAPAVRKPLVSKTIASFMISTKENKTPCREKVPKQKHAEVSPSSNASIIPNTTSDVIFASDLFDEMKHSTRQATSASWPTKNNSHLLDQSASMELPNPVVAVVTTSPVTCAGDLKNNWQHPTTEATSAISLSLNNSPNLNVRASHEINQQSASMELPNPVLAVVTTSPVTCAGDLRKDWQHPTNQYQNRRINAY</sequence>
<proteinExistence type="predicted"/>
<dbReference type="EMBL" id="JAOYFB010000038">
    <property type="protein sequence ID" value="KAK4028096.1"/>
    <property type="molecule type" value="Genomic_DNA"/>
</dbReference>
<gene>
    <name evidence="1" type="ORF">OUZ56_017274</name>
</gene>
<protein>
    <submittedName>
        <fullName evidence="1">Uncharacterized protein</fullName>
    </submittedName>
</protein>